<feature type="transmembrane region" description="Helical" evidence="7">
    <location>
        <begin position="97"/>
        <end position="117"/>
    </location>
</feature>
<dbReference type="Pfam" id="PF07690">
    <property type="entry name" value="MFS_1"/>
    <property type="match status" value="1"/>
</dbReference>
<feature type="transmembrane region" description="Helical" evidence="7">
    <location>
        <begin position="337"/>
        <end position="364"/>
    </location>
</feature>
<comment type="caution">
    <text evidence="8">The sequence shown here is derived from an EMBL/GenBank/DDBJ whole genome shotgun (WGS) entry which is preliminary data.</text>
</comment>
<feature type="transmembrane region" description="Helical" evidence="7">
    <location>
        <begin position="310"/>
        <end position="331"/>
    </location>
</feature>
<evidence type="ECO:0000256" key="3">
    <source>
        <dbReference type="ARBA" id="ARBA00022475"/>
    </source>
</evidence>
<dbReference type="GO" id="GO:0022857">
    <property type="term" value="F:transmembrane transporter activity"/>
    <property type="evidence" value="ECO:0007669"/>
    <property type="project" value="InterPro"/>
</dbReference>
<dbReference type="Proteomes" id="UP000019050">
    <property type="component" value="Unassembled WGS sequence"/>
</dbReference>
<feature type="transmembrane region" description="Helical" evidence="7">
    <location>
        <begin position="248"/>
        <end position="267"/>
    </location>
</feature>
<dbReference type="OrthoDB" id="9775268at2"/>
<evidence type="ECO:0000313" key="8">
    <source>
        <dbReference type="EMBL" id="ESK65975.1"/>
    </source>
</evidence>
<dbReference type="InterPro" id="IPR036259">
    <property type="entry name" value="MFS_trans_sf"/>
</dbReference>
<evidence type="ECO:0000256" key="1">
    <source>
        <dbReference type="ARBA" id="ARBA00004651"/>
    </source>
</evidence>
<evidence type="ECO:0000313" key="9">
    <source>
        <dbReference type="Proteomes" id="UP000019050"/>
    </source>
</evidence>
<keyword evidence="5 7" id="KW-1133">Transmembrane helix</keyword>
<proteinExistence type="predicted"/>
<feature type="transmembrane region" description="Helical" evidence="7">
    <location>
        <begin position="279"/>
        <end position="298"/>
    </location>
</feature>
<keyword evidence="3" id="KW-1003">Cell membrane</keyword>
<feature type="transmembrane region" description="Helical" evidence="7">
    <location>
        <begin position="129"/>
        <end position="155"/>
    </location>
</feature>
<evidence type="ECO:0000256" key="2">
    <source>
        <dbReference type="ARBA" id="ARBA00022448"/>
    </source>
</evidence>
<gene>
    <name evidence="8" type="ORF">GCWU000182_000709</name>
</gene>
<keyword evidence="4 7" id="KW-0812">Transmembrane</keyword>
<evidence type="ECO:0000256" key="6">
    <source>
        <dbReference type="ARBA" id="ARBA00023136"/>
    </source>
</evidence>
<dbReference type="GO" id="GO:0005886">
    <property type="term" value="C:plasma membrane"/>
    <property type="evidence" value="ECO:0007669"/>
    <property type="project" value="UniProtKB-SubCell"/>
</dbReference>
<feature type="transmembrane region" description="Helical" evidence="7">
    <location>
        <begin position="64"/>
        <end position="85"/>
    </location>
</feature>
<keyword evidence="9" id="KW-1185">Reference proteome</keyword>
<feature type="transmembrane region" description="Helical" evidence="7">
    <location>
        <begin position="167"/>
        <end position="186"/>
    </location>
</feature>
<dbReference type="CDD" id="cd06173">
    <property type="entry name" value="MFS_MefA_like"/>
    <property type="match status" value="1"/>
</dbReference>
<keyword evidence="2" id="KW-0813">Transport</keyword>
<dbReference type="Gene3D" id="1.20.1250.20">
    <property type="entry name" value="MFS general substrate transporter like domains"/>
    <property type="match status" value="1"/>
</dbReference>
<dbReference type="InterPro" id="IPR011701">
    <property type="entry name" value="MFS"/>
</dbReference>
<accession>W1Q416</accession>
<sequence length="437" mass="47655">MAATSSYVRLESIKKGVIPMEARLTQASNKQLSKLIVSNLAGTLGSAILTFVIGLIILKHSDSAIYFGLSQAVGPVVSLLLLPFTGSLVDKYNKQHIIIWAQGLSILALGLFAGFIATTHLTSNLLMVFLLLIALKISDQFLSTASVSAATNLVVEEHVHKLRSIEQTIGALSQFIAPIAGVALYATLPLEYLVGLEIGLEALVIIITLTLNFHLVAHHQADAESSLFSLFKEGLDFIKAHKKFQHTLALFMFINLLITGVIVGMPYVQVKVLHFSDYYYGLTEAALSLGFILVGIYLSARKAIRYPLLLAWKSILTIGGLVALMGAVLWLPLSTDAFFAFFLLISLIFGGISTAVNIPMMTWVTQIVPTHYQGRIFNIVSTASQLLSPLGMVIFSLGFDYLPASLLFLLCGAIMIGVTAYWPRFYKVNILSNQLED</sequence>
<feature type="transmembrane region" description="Helical" evidence="7">
    <location>
        <begin position="401"/>
        <end position="422"/>
    </location>
</feature>
<protein>
    <submittedName>
        <fullName evidence="8">Transporter, major facilitator family protein</fullName>
    </submittedName>
</protein>
<keyword evidence="6 7" id="KW-0472">Membrane</keyword>
<dbReference type="SUPFAM" id="SSF103473">
    <property type="entry name" value="MFS general substrate transporter"/>
    <property type="match status" value="1"/>
</dbReference>
<dbReference type="HOGENOM" id="CLU_034180_16_4_9"/>
<feature type="transmembrane region" description="Helical" evidence="7">
    <location>
        <begin position="36"/>
        <end position="58"/>
    </location>
</feature>
<reference evidence="8" key="1">
    <citation type="submission" date="2013-06" db="EMBL/GenBank/DDBJ databases">
        <authorList>
            <person name="Weinstock G."/>
            <person name="Sodergren E."/>
            <person name="Clifton S."/>
            <person name="Fulton L."/>
            <person name="Fulton B."/>
            <person name="Courtney L."/>
            <person name="Fronick C."/>
            <person name="Harrison M."/>
            <person name="Strong C."/>
            <person name="Farmer C."/>
            <person name="Delahaunty K."/>
            <person name="Markovic C."/>
            <person name="Hall O."/>
            <person name="Minx P."/>
            <person name="Tomlinson C."/>
            <person name="Mitreva M."/>
            <person name="Nelson J."/>
            <person name="Hou S."/>
            <person name="Wollam A."/>
            <person name="Pepin K.H."/>
            <person name="Johnson M."/>
            <person name="Bhonagiri V."/>
            <person name="Nash W.E."/>
            <person name="Warren W."/>
            <person name="Chinwalla A."/>
            <person name="Mardis E.R."/>
            <person name="Wilson R.K."/>
        </authorList>
    </citation>
    <scope>NUCLEOTIDE SEQUENCE [LARGE SCALE GENOMIC DNA]</scope>
    <source>
        <strain evidence="8">ATCC 49176</strain>
    </source>
</reference>
<dbReference type="PANTHER" id="PTHR23513:SF9">
    <property type="entry name" value="ENTEROBACTIN EXPORTER ENTS"/>
    <property type="match status" value="1"/>
</dbReference>
<feature type="transmembrane region" description="Helical" evidence="7">
    <location>
        <begin position="198"/>
        <end position="217"/>
    </location>
</feature>
<organism evidence="8 9">
    <name type="scientific">Abiotrophia defectiva ATCC 49176</name>
    <dbReference type="NCBI Taxonomy" id="592010"/>
    <lineage>
        <taxon>Bacteria</taxon>
        <taxon>Bacillati</taxon>
        <taxon>Bacillota</taxon>
        <taxon>Bacilli</taxon>
        <taxon>Lactobacillales</taxon>
        <taxon>Aerococcaceae</taxon>
        <taxon>Abiotrophia</taxon>
    </lineage>
</organism>
<comment type="subcellular location">
    <subcellularLocation>
        <location evidence="1">Cell membrane</location>
        <topology evidence="1">Multi-pass membrane protein</topology>
    </subcellularLocation>
</comment>
<dbReference type="eggNOG" id="COG2814">
    <property type="taxonomic scope" value="Bacteria"/>
</dbReference>
<evidence type="ECO:0000256" key="7">
    <source>
        <dbReference type="SAM" id="Phobius"/>
    </source>
</evidence>
<dbReference type="STRING" id="592010.GCWU000182_000709"/>
<evidence type="ECO:0000256" key="4">
    <source>
        <dbReference type="ARBA" id="ARBA00022692"/>
    </source>
</evidence>
<name>W1Q416_ABIDE</name>
<evidence type="ECO:0000256" key="5">
    <source>
        <dbReference type="ARBA" id="ARBA00022989"/>
    </source>
</evidence>
<dbReference type="EMBL" id="ACIN03000004">
    <property type="protein sequence ID" value="ESK65975.1"/>
    <property type="molecule type" value="Genomic_DNA"/>
</dbReference>
<dbReference type="PANTHER" id="PTHR23513">
    <property type="entry name" value="INTEGRAL MEMBRANE EFFLUX PROTEIN-RELATED"/>
    <property type="match status" value="1"/>
</dbReference>
<feature type="transmembrane region" description="Helical" evidence="7">
    <location>
        <begin position="376"/>
        <end position="395"/>
    </location>
</feature>
<dbReference type="AlphaFoldDB" id="W1Q416"/>